<reference evidence="2 3" key="1">
    <citation type="submission" date="2019-05" db="EMBL/GenBank/DDBJ databases">
        <title>Mikania micrantha, genome provides insights into the molecular mechanism of rapid growth.</title>
        <authorList>
            <person name="Liu B."/>
        </authorList>
    </citation>
    <scope>NUCLEOTIDE SEQUENCE [LARGE SCALE GENOMIC DNA]</scope>
    <source>
        <strain evidence="2">NLD-2019</strain>
        <tissue evidence="2">Leaf</tissue>
    </source>
</reference>
<dbReference type="Proteomes" id="UP000326396">
    <property type="component" value="Linkage Group LG1"/>
</dbReference>
<accession>A0A5N6PY70</accession>
<evidence type="ECO:0000313" key="3">
    <source>
        <dbReference type="Proteomes" id="UP000326396"/>
    </source>
</evidence>
<feature type="region of interest" description="Disordered" evidence="1">
    <location>
        <begin position="1"/>
        <end position="24"/>
    </location>
</feature>
<name>A0A5N6PY70_9ASTR</name>
<evidence type="ECO:0000256" key="1">
    <source>
        <dbReference type="SAM" id="MobiDB-lite"/>
    </source>
</evidence>
<comment type="caution">
    <text evidence="2">The sequence shown here is derived from an EMBL/GenBank/DDBJ whole genome shotgun (WGS) entry which is preliminary data.</text>
</comment>
<protein>
    <submittedName>
        <fullName evidence="2">Uncharacterized protein</fullName>
    </submittedName>
</protein>
<sequence>MKSNEVDQIVAPPHPSRTATRCERKLRVPRPDAKESFAYTEEIRRNLRYFAFIAYRGGLSTPPSRTATSPFDQYLELFLRFSIPAIQETGS</sequence>
<proteinExistence type="predicted"/>
<keyword evidence="3" id="KW-1185">Reference proteome</keyword>
<organism evidence="2 3">
    <name type="scientific">Mikania micrantha</name>
    <name type="common">bitter vine</name>
    <dbReference type="NCBI Taxonomy" id="192012"/>
    <lineage>
        <taxon>Eukaryota</taxon>
        <taxon>Viridiplantae</taxon>
        <taxon>Streptophyta</taxon>
        <taxon>Embryophyta</taxon>
        <taxon>Tracheophyta</taxon>
        <taxon>Spermatophyta</taxon>
        <taxon>Magnoliopsida</taxon>
        <taxon>eudicotyledons</taxon>
        <taxon>Gunneridae</taxon>
        <taxon>Pentapetalae</taxon>
        <taxon>asterids</taxon>
        <taxon>campanulids</taxon>
        <taxon>Asterales</taxon>
        <taxon>Asteraceae</taxon>
        <taxon>Asteroideae</taxon>
        <taxon>Heliantheae alliance</taxon>
        <taxon>Eupatorieae</taxon>
        <taxon>Mikania</taxon>
    </lineage>
</organism>
<evidence type="ECO:0000313" key="2">
    <source>
        <dbReference type="EMBL" id="KAD7477325.1"/>
    </source>
</evidence>
<dbReference type="AlphaFoldDB" id="A0A5N6PY70"/>
<dbReference type="EMBL" id="SZYD01000001">
    <property type="protein sequence ID" value="KAD7477325.1"/>
    <property type="molecule type" value="Genomic_DNA"/>
</dbReference>
<gene>
    <name evidence="2" type="ORF">E3N88_00461</name>
</gene>